<accession>A0ABR8KLC9</accession>
<evidence type="ECO:0000259" key="3">
    <source>
        <dbReference type="Pfam" id="PF07486"/>
    </source>
</evidence>
<feature type="region of interest" description="Disordered" evidence="1">
    <location>
        <begin position="305"/>
        <end position="329"/>
    </location>
</feature>
<dbReference type="Pfam" id="PF07486">
    <property type="entry name" value="Hydrolase_2"/>
    <property type="match status" value="1"/>
</dbReference>
<name>A0ABR8KLC9_9SPHN</name>
<protein>
    <submittedName>
        <fullName evidence="4">Cell wall hydrolase</fullName>
    </submittedName>
</protein>
<feature type="compositionally biased region" description="Polar residues" evidence="1">
    <location>
        <begin position="306"/>
        <end position="329"/>
    </location>
</feature>
<sequence>MNTYGKLVIRTMCLGAVVTLAASPSLPIERVSQQSIEQQLGPAISDQLDEMSTGDGQDVLLSGGDAQSRNARIAVVKGKTRSLSAYTPIALGSGAYSNALKCLTQAVYYEAANEPRDGKRAVAQVVLNRMRHPAYPNSVCGVVYEGVNAPVCQFSFTCDGALTRAPLKRQWQESERVAKDALSGNQMRSVGTATHYHADYVVPKWAYTLSKLDVIGRHIFYRFPGRAGEPRAFAANWARSERIPEINWARFSSAAADLEAAKVKETWVPGLTVAPDPADRHAAADVGGRIDTTKQWRLTIPDPVSAESSYSATVQSQAAASGSDGEISQ</sequence>
<organism evidence="4 5">
    <name type="scientific">Erythrobacter rubeus</name>
    <dbReference type="NCBI Taxonomy" id="2760803"/>
    <lineage>
        <taxon>Bacteria</taxon>
        <taxon>Pseudomonadati</taxon>
        <taxon>Pseudomonadota</taxon>
        <taxon>Alphaproteobacteria</taxon>
        <taxon>Sphingomonadales</taxon>
        <taxon>Erythrobacteraceae</taxon>
        <taxon>Erythrobacter/Porphyrobacter group</taxon>
        <taxon>Erythrobacter</taxon>
    </lineage>
</organism>
<feature type="chain" id="PRO_5045129358" evidence="2">
    <location>
        <begin position="22"/>
        <end position="329"/>
    </location>
</feature>
<dbReference type="Proteomes" id="UP000635384">
    <property type="component" value="Unassembled WGS sequence"/>
</dbReference>
<evidence type="ECO:0000313" key="4">
    <source>
        <dbReference type="EMBL" id="MBD2841208.1"/>
    </source>
</evidence>
<dbReference type="InterPro" id="IPR011105">
    <property type="entry name" value="Cell_wall_hydrolase_SleB"/>
</dbReference>
<dbReference type="Gene3D" id="1.10.10.2520">
    <property type="entry name" value="Cell wall hydrolase SleB, domain 1"/>
    <property type="match status" value="1"/>
</dbReference>
<keyword evidence="2" id="KW-0732">Signal</keyword>
<keyword evidence="4" id="KW-0378">Hydrolase</keyword>
<comment type="caution">
    <text evidence="4">The sequence shown here is derived from an EMBL/GenBank/DDBJ whole genome shotgun (WGS) entry which is preliminary data.</text>
</comment>
<evidence type="ECO:0000256" key="2">
    <source>
        <dbReference type="SAM" id="SignalP"/>
    </source>
</evidence>
<evidence type="ECO:0000256" key="1">
    <source>
        <dbReference type="SAM" id="MobiDB-lite"/>
    </source>
</evidence>
<gene>
    <name evidence="4" type="ORF">IB285_02940</name>
</gene>
<feature type="signal peptide" evidence="2">
    <location>
        <begin position="1"/>
        <end position="21"/>
    </location>
</feature>
<dbReference type="RefSeq" id="WP_190786772.1">
    <property type="nucleotide sequence ID" value="NZ_JACXLC010000001.1"/>
</dbReference>
<proteinExistence type="predicted"/>
<feature type="domain" description="Cell wall hydrolase SleB" evidence="3">
    <location>
        <begin position="113"/>
        <end position="221"/>
    </location>
</feature>
<dbReference type="InterPro" id="IPR042047">
    <property type="entry name" value="SleB_dom1"/>
</dbReference>
<dbReference type="EMBL" id="JACXLC010000001">
    <property type="protein sequence ID" value="MBD2841208.1"/>
    <property type="molecule type" value="Genomic_DNA"/>
</dbReference>
<dbReference type="GO" id="GO:0016787">
    <property type="term" value="F:hydrolase activity"/>
    <property type="evidence" value="ECO:0007669"/>
    <property type="project" value="UniProtKB-KW"/>
</dbReference>
<reference evidence="4 5" key="1">
    <citation type="submission" date="2020-09" db="EMBL/GenBank/DDBJ databases">
        <authorList>
            <person name="Yoon J.-W."/>
        </authorList>
    </citation>
    <scope>NUCLEOTIDE SEQUENCE [LARGE SCALE GENOMIC DNA]</scope>
    <source>
        <strain evidence="4 5">KMU-140</strain>
    </source>
</reference>
<keyword evidence="5" id="KW-1185">Reference proteome</keyword>
<evidence type="ECO:0000313" key="5">
    <source>
        <dbReference type="Proteomes" id="UP000635384"/>
    </source>
</evidence>